<evidence type="ECO:0000256" key="14">
    <source>
        <dbReference type="ARBA" id="ARBA00023128"/>
    </source>
</evidence>
<dbReference type="Gene3D" id="3.40.50.300">
    <property type="entry name" value="P-loop containing nucleotide triphosphate hydrolases"/>
    <property type="match status" value="1"/>
</dbReference>
<reference evidence="24 25" key="1">
    <citation type="journal article" date="2017" name="Nat. Ecol. Evol.">
        <title>Scallop genome provides insights into evolution of bilaterian karyotype and development.</title>
        <authorList>
            <person name="Wang S."/>
            <person name="Zhang J."/>
            <person name="Jiao W."/>
            <person name="Li J."/>
            <person name="Xun X."/>
            <person name="Sun Y."/>
            <person name="Guo X."/>
            <person name="Huan P."/>
            <person name="Dong B."/>
            <person name="Zhang L."/>
            <person name="Hu X."/>
            <person name="Sun X."/>
            <person name="Wang J."/>
            <person name="Zhao C."/>
            <person name="Wang Y."/>
            <person name="Wang D."/>
            <person name="Huang X."/>
            <person name="Wang R."/>
            <person name="Lv J."/>
            <person name="Li Y."/>
            <person name="Zhang Z."/>
            <person name="Liu B."/>
            <person name="Lu W."/>
            <person name="Hui Y."/>
            <person name="Liang J."/>
            <person name="Zhou Z."/>
            <person name="Hou R."/>
            <person name="Li X."/>
            <person name="Liu Y."/>
            <person name="Li H."/>
            <person name="Ning X."/>
            <person name="Lin Y."/>
            <person name="Zhao L."/>
            <person name="Xing Q."/>
            <person name="Dou J."/>
            <person name="Li Y."/>
            <person name="Mao J."/>
            <person name="Guo H."/>
            <person name="Dou H."/>
            <person name="Li T."/>
            <person name="Mu C."/>
            <person name="Jiang W."/>
            <person name="Fu Q."/>
            <person name="Fu X."/>
            <person name="Miao Y."/>
            <person name="Liu J."/>
            <person name="Yu Q."/>
            <person name="Li R."/>
            <person name="Liao H."/>
            <person name="Li X."/>
            <person name="Kong Y."/>
            <person name="Jiang Z."/>
            <person name="Chourrout D."/>
            <person name="Li R."/>
            <person name="Bao Z."/>
        </authorList>
    </citation>
    <scope>NUCLEOTIDE SEQUENCE [LARGE SCALE GENOMIC DNA]</scope>
    <source>
        <strain evidence="24 25">PY_sf001</strain>
    </source>
</reference>
<evidence type="ECO:0000256" key="10">
    <source>
        <dbReference type="ARBA" id="ARBA00022946"/>
    </source>
</evidence>
<dbReference type="InterPro" id="IPR027417">
    <property type="entry name" value="P-loop_NTPase"/>
</dbReference>
<organism evidence="24 25">
    <name type="scientific">Mizuhopecten yessoensis</name>
    <name type="common">Japanese scallop</name>
    <name type="synonym">Patinopecten yessoensis</name>
    <dbReference type="NCBI Taxonomy" id="6573"/>
    <lineage>
        <taxon>Eukaryota</taxon>
        <taxon>Metazoa</taxon>
        <taxon>Spiralia</taxon>
        <taxon>Lophotrochozoa</taxon>
        <taxon>Mollusca</taxon>
        <taxon>Bivalvia</taxon>
        <taxon>Autobranchia</taxon>
        <taxon>Pteriomorphia</taxon>
        <taxon>Pectinida</taxon>
        <taxon>Pectinoidea</taxon>
        <taxon>Pectinidae</taxon>
        <taxon>Mizuhopecten</taxon>
    </lineage>
</organism>
<dbReference type="InterPro" id="IPR039421">
    <property type="entry name" value="Type_1_exporter"/>
</dbReference>
<dbReference type="GO" id="GO:0015421">
    <property type="term" value="F:ABC-type oligopeptide transporter activity"/>
    <property type="evidence" value="ECO:0007669"/>
    <property type="project" value="TreeGrafter"/>
</dbReference>
<keyword evidence="6" id="KW-0547">Nucleotide-binding</keyword>
<dbReference type="GO" id="GO:0042802">
    <property type="term" value="F:identical protein binding"/>
    <property type="evidence" value="ECO:0007669"/>
    <property type="project" value="UniProtKB-ARBA"/>
</dbReference>
<comment type="catalytic activity">
    <reaction evidence="16">
        <text>biliverdin IXalpha(in) + ATP + H2O = biliverdin IXalpha(out) + ADP + phosphate + H(+)</text>
        <dbReference type="Rhea" id="RHEA:82359"/>
        <dbReference type="ChEBI" id="CHEBI:15377"/>
        <dbReference type="ChEBI" id="CHEBI:15378"/>
        <dbReference type="ChEBI" id="CHEBI:30616"/>
        <dbReference type="ChEBI" id="CHEBI:43474"/>
        <dbReference type="ChEBI" id="CHEBI:57991"/>
        <dbReference type="ChEBI" id="CHEBI:456216"/>
    </reaction>
    <physiologicalReaction direction="left-to-right" evidence="16">
        <dbReference type="Rhea" id="RHEA:82360"/>
    </physiologicalReaction>
</comment>
<evidence type="ECO:0000313" key="24">
    <source>
        <dbReference type="EMBL" id="OWF38381.1"/>
    </source>
</evidence>
<dbReference type="PROSITE" id="PS50893">
    <property type="entry name" value="ABC_TRANSPORTER_2"/>
    <property type="match status" value="1"/>
</dbReference>
<comment type="similarity">
    <text evidence="2">Belongs to the ABC transporter superfamily. ABCB family. Mitochondrial peptide exporter (TC 3.A.1.212) subfamily.</text>
</comment>
<dbReference type="SUPFAM" id="SSF90123">
    <property type="entry name" value="ABC transporter transmembrane region"/>
    <property type="match status" value="1"/>
</dbReference>
<keyword evidence="11" id="KW-1278">Translocase</keyword>
<keyword evidence="3" id="KW-0813">Transport</keyword>
<dbReference type="Pfam" id="PF00005">
    <property type="entry name" value="ABC_tran"/>
    <property type="match status" value="1"/>
</dbReference>
<keyword evidence="7" id="KW-0999">Mitochondrion inner membrane</keyword>
<evidence type="ECO:0000256" key="7">
    <source>
        <dbReference type="ARBA" id="ARBA00022792"/>
    </source>
</evidence>
<dbReference type="InterPro" id="IPR017871">
    <property type="entry name" value="ABC_transporter-like_CS"/>
</dbReference>
<dbReference type="CDD" id="cd03249">
    <property type="entry name" value="ABC_MTABC3_MDL1_MDL2"/>
    <property type="match status" value="1"/>
</dbReference>
<keyword evidence="9" id="KW-0460">Magnesium</keyword>
<evidence type="ECO:0000259" key="22">
    <source>
        <dbReference type="PROSITE" id="PS50893"/>
    </source>
</evidence>
<dbReference type="SMART" id="SM00382">
    <property type="entry name" value="AAA"/>
    <property type="match status" value="1"/>
</dbReference>
<dbReference type="GO" id="GO:0005743">
    <property type="term" value="C:mitochondrial inner membrane"/>
    <property type="evidence" value="ECO:0007669"/>
    <property type="project" value="UniProtKB-SubCell"/>
</dbReference>
<accession>A0A210PPH1</accession>
<evidence type="ECO:0000256" key="11">
    <source>
        <dbReference type="ARBA" id="ARBA00022967"/>
    </source>
</evidence>
<comment type="caution">
    <text evidence="24">The sequence shown here is derived from an EMBL/GenBank/DDBJ whole genome shotgun (WGS) entry which is preliminary data.</text>
</comment>
<feature type="transmembrane region" description="Helical" evidence="21">
    <location>
        <begin position="278"/>
        <end position="296"/>
    </location>
</feature>
<dbReference type="InterPro" id="IPR003439">
    <property type="entry name" value="ABC_transporter-like_ATP-bd"/>
</dbReference>
<dbReference type="GO" id="GO:0090374">
    <property type="term" value="P:oligopeptide export from mitochondrion"/>
    <property type="evidence" value="ECO:0007669"/>
    <property type="project" value="TreeGrafter"/>
</dbReference>
<feature type="transmembrane region" description="Helical" evidence="21">
    <location>
        <begin position="316"/>
        <end position="334"/>
    </location>
</feature>
<dbReference type="PANTHER" id="PTHR43394:SF1">
    <property type="entry name" value="ATP-BINDING CASSETTE SUB-FAMILY B MEMBER 10, MITOCHONDRIAL"/>
    <property type="match status" value="1"/>
</dbReference>
<evidence type="ECO:0000259" key="23">
    <source>
        <dbReference type="PROSITE" id="PS50929"/>
    </source>
</evidence>
<dbReference type="CDD" id="cd18573">
    <property type="entry name" value="ABC_6TM_ABCB10_like"/>
    <property type="match status" value="1"/>
</dbReference>
<evidence type="ECO:0000256" key="5">
    <source>
        <dbReference type="ARBA" id="ARBA00022723"/>
    </source>
</evidence>
<proteinExistence type="inferred from homology"/>
<keyword evidence="15 21" id="KW-0472">Membrane</keyword>
<dbReference type="STRING" id="6573.A0A210PPH1"/>
<feature type="transmembrane region" description="Helical" evidence="21">
    <location>
        <begin position="96"/>
        <end position="117"/>
    </location>
</feature>
<feature type="domain" description="ABC transmembrane type-1" evidence="23">
    <location>
        <begin position="51"/>
        <end position="339"/>
    </location>
</feature>
<dbReference type="OrthoDB" id="6500128at2759"/>
<dbReference type="PANTHER" id="PTHR43394">
    <property type="entry name" value="ATP-DEPENDENT PERMEASE MDL1, MITOCHONDRIAL"/>
    <property type="match status" value="1"/>
</dbReference>
<evidence type="ECO:0000256" key="2">
    <source>
        <dbReference type="ARBA" id="ARBA00005580"/>
    </source>
</evidence>
<evidence type="ECO:0000256" key="18">
    <source>
        <dbReference type="ARBA" id="ARBA00072683"/>
    </source>
</evidence>
<dbReference type="PIRSF" id="PIRSF002773">
    <property type="entry name" value="ABC_prm/ATPase_B"/>
    <property type="match status" value="1"/>
</dbReference>
<keyword evidence="8 24" id="KW-0067">ATP-binding</keyword>
<evidence type="ECO:0000256" key="8">
    <source>
        <dbReference type="ARBA" id="ARBA00022840"/>
    </source>
</evidence>
<keyword evidence="25" id="KW-1185">Reference proteome</keyword>
<evidence type="ECO:0000256" key="15">
    <source>
        <dbReference type="ARBA" id="ARBA00023136"/>
    </source>
</evidence>
<evidence type="ECO:0000256" key="21">
    <source>
        <dbReference type="SAM" id="Phobius"/>
    </source>
</evidence>
<gene>
    <name evidence="24" type="ORF">KP79_PYT10743</name>
</gene>
<evidence type="ECO:0000256" key="20">
    <source>
        <dbReference type="ARBA" id="ARBA00083334"/>
    </source>
</evidence>
<keyword evidence="4 21" id="KW-0812">Transmembrane</keyword>
<keyword evidence="14" id="KW-0496">Mitochondrion</keyword>
<keyword evidence="10" id="KW-0809">Transit peptide</keyword>
<keyword evidence="12 21" id="KW-1133">Transmembrane helix</keyword>
<evidence type="ECO:0000256" key="4">
    <source>
        <dbReference type="ARBA" id="ARBA00022692"/>
    </source>
</evidence>
<dbReference type="InterPro" id="IPR003593">
    <property type="entry name" value="AAA+_ATPase"/>
</dbReference>
<evidence type="ECO:0000256" key="1">
    <source>
        <dbReference type="ARBA" id="ARBA00004448"/>
    </source>
</evidence>
<dbReference type="FunFam" id="1.20.1560.10:FF:000048">
    <property type="entry name" value="ATP-binding cassette sub-family B member 10, mitochondrial"/>
    <property type="match status" value="1"/>
</dbReference>
<evidence type="ECO:0000256" key="12">
    <source>
        <dbReference type="ARBA" id="ARBA00022989"/>
    </source>
</evidence>
<protein>
    <recommendedName>
        <fullName evidence="18">ATP-binding cassette sub-family B member 10, mitochondrial</fullName>
    </recommendedName>
    <alternativeName>
        <fullName evidence="19">ABC-mitochondrial erythroid protein</fullName>
    </alternativeName>
    <alternativeName>
        <fullName evidence="20">ATP-binding cassette transporter 10</fullName>
    </alternativeName>
</protein>
<dbReference type="GO" id="GO:0046872">
    <property type="term" value="F:metal ion binding"/>
    <property type="evidence" value="ECO:0007669"/>
    <property type="project" value="UniProtKB-KW"/>
</dbReference>
<sequence>MAAPCEQVSRWSAPSGNVFGAGNVKKGIKIPPTSEFRRLLSLATPERWRLAASLGLLVVSSAVTMSVPFCIGKVIDIIYTELVNQGDKMKERLQQICSILVVIFIIGGLANFGRVYLMNLTGNNIVRRLRSQLFSSIMRQEIGFFDKNKTGELINRLSTDSSLVGSSVTTNISDGLRSVAQAVGGVSMMCYVSPKLAGIALCIVPPIVLMSRFYGRYVKNITKQVQDSLASATQVAEERISSIRTVRSFAQEKREVAAYDEKIDHILMLSYKEALARGIFWGSTGFSGNMIILSVFYSGGLMMTESQISVGDLSAFLLYAAYVGVSIGGMTTFYSEMMRGLGASSRLWYLMDRTPTIPVSGGVIPTSEVVGNLSFNNITFSYPARSDMQIFSDLSLLVPAGSVTAVVGASGSGKSTLGTLLLRFYDPTKGSVVLDQENIRDLDPMWLRTQIGSVSQEPVLFSCSVAENIAYGAQDPTKVTAEEVEEAAKKANAYHFIQTFPEGFNTMVGERGLMLSGGQRQRVAIARAILKDPKILLLDEATSALDAESEYLVQEALERVMVGRTVITIAHRLSTIMKADQIAVLDKGAIAEVGSYRQLMGLNNGMFRKLVERQTITS</sequence>
<dbReference type="EMBL" id="NEDP02005568">
    <property type="protein sequence ID" value="OWF38381.1"/>
    <property type="molecule type" value="Genomic_DNA"/>
</dbReference>
<dbReference type="GO" id="GO:0016887">
    <property type="term" value="F:ATP hydrolysis activity"/>
    <property type="evidence" value="ECO:0007669"/>
    <property type="project" value="InterPro"/>
</dbReference>
<evidence type="ECO:0000256" key="17">
    <source>
        <dbReference type="ARBA" id="ARBA00055589"/>
    </source>
</evidence>
<evidence type="ECO:0000313" key="25">
    <source>
        <dbReference type="Proteomes" id="UP000242188"/>
    </source>
</evidence>
<dbReference type="PROSITE" id="PS50929">
    <property type="entry name" value="ABC_TM1F"/>
    <property type="match status" value="1"/>
</dbReference>
<feature type="transmembrane region" description="Helical" evidence="21">
    <location>
        <begin position="196"/>
        <end position="214"/>
    </location>
</feature>
<feature type="domain" description="ABC transporter" evidence="22">
    <location>
        <begin position="373"/>
        <end position="612"/>
    </location>
</feature>
<dbReference type="InterPro" id="IPR036640">
    <property type="entry name" value="ABC1_TM_sf"/>
</dbReference>
<keyword evidence="5" id="KW-0479">Metal-binding</keyword>
<name>A0A210PPH1_MIZYE</name>
<evidence type="ECO:0000256" key="6">
    <source>
        <dbReference type="ARBA" id="ARBA00022741"/>
    </source>
</evidence>
<dbReference type="Pfam" id="PF00664">
    <property type="entry name" value="ABC_membrane"/>
    <property type="match status" value="1"/>
</dbReference>
<dbReference type="SUPFAM" id="SSF52540">
    <property type="entry name" value="P-loop containing nucleoside triphosphate hydrolases"/>
    <property type="match status" value="1"/>
</dbReference>
<keyword evidence="13" id="KW-0007">Acetylation</keyword>
<evidence type="ECO:0000256" key="16">
    <source>
        <dbReference type="ARBA" id="ARBA00052250"/>
    </source>
</evidence>
<comment type="function">
    <text evidence="17">ATP-dependent transporter located in the mitochondrial inner membrane that catalyzes the export of biliverdin from the mitochondrial matrix, and plays a crucial role in hemoglobin synthesis and antioxidative stress. Participates in the early step of the heme biosynthetic process during insertion of iron into protoporphyrin IX (PPIX). Involved in the stabilization of the iron transporter mitoferrin-1/SLC25A37. In addition may be involved in mitochondrial unfolded protein response (UPRmt) signaling pathway, although ABCB10 probably does not participate in peptide export from mitochondria.</text>
</comment>
<dbReference type="FunFam" id="3.40.50.300:FF:000403">
    <property type="entry name" value="ATP-binding cassette sub-family B member 8, mitochondrial"/>
    <property type="match status" value="1"/>
</dbReference>
<dbReference type="Proteomes" id="UP000242188">
    <property type="component" value="Unassembled WGS sequence"/>
</dbReference>
<evidence type="ECO:0000256" key="3">
    <source>
        <dbReference type="ARBA" id="ARBA00022448"/>
    </source>
</evidence>
<dbReference type="AlphaFoldDB" id="A0A210PPH1"/>
<evidence type="ECO:0000256" key="19">
    <source>
        <dbReference type="ARBA" id="ARBA00075187"/>
    </source>
</evidence>
<evidence type="ECO:0000256" key="13">
    <source>
        <dbReference type="ARBA" id="ARBA00022990"/>
    </source>
</evidence>
<dbReference type="Gene3D" id="1.20.1560.10">
    <property type="entry name" value="ABC transporter type 1, transmembrane domain"/>
    <property type="match status" value="1"/>
</dbReference>
<evidence type="ECO:0000256" key="9">
    <source>
        <dbReference type="ARBA" id="ARBA00022842"/>
    </source>
</evidence>
<dbReference type="GO" id="GO:0005524">
    <property type="term" value="F:ATP binding"/>
    <property type="evidence" value="ECO:0007669"/>
    <property type="project" value="UniProtKB-KW"/>
</dbReference>
<dbReference type="InterPro" id="IPR011527">
    <property type="entry name" value="ABC1_TM_dom"/>
</dbReference>
<dbReference type="PROSITE" id="PS00211">
    <property type="entry name" value="ABC_TRANSPORTER_1"/>
    <property type="match status" value="1"/>
</dbReference>
<comment type="subcellular location">
    <subcellularLocation>
        <location evidence="1">Mitochondrion inner membrane</location>
        <topology evidence="1">Multi-pass membrane protein</topology>
    </subcellularLocation>
</comment>